<dbReference type="EMBL" id="FMYF01000004">
    <property type="protein sequence ID" value="SDB84790.1"/>
    <property type="molecule type" value="Genomic_DNA"/>
</dbReference>
<evidence type="ECO:0000313" key="2">
    <source>
        <dbReference type="EMBL" id="SDB84790.1"/>
    </source>
</evidence>
<evidence type="ECO:0000313" key="3">
    <source>
        <dbReference type="Proteomes" id="UP000199086"/>
    </source>
</evidence>
<accession>A0A1G6GS12</accession>
<evidence type="ECO:0000256" key="1">
    <source>
        <dbReference type="SAM" id="MobiDB-lite"/>
    </source>
</evidence>
<keyword evidence="3" id="KW-1185">Reference proteome</keyword>
<organism evidence="2 3">
    <name type="scientific">Raineyella antarctica</name>
    <dbReference type="NCBI Taxonomy" id="1577474"/>
    <lineage>
        <taxon>Bacteria</taxon>
        <taxon>Bacillati</taxon>
        <taxon>Actinomycetota</taxon>
        <taxon>Actinomycetes</taxon>
        <taxon>Propionibacteriales</taxon>
        <taxon>Propionibacteriaceae</taxon>
        <taxon>Raineyella</taxon>
    </lineage>
</organism>
<feature type="compositionally biased region" description="Basic and acidic residues" evidence="1">
    <location>
        <begin position="14"/>
        <end position="39"/>
    </location>
</feature>
<reference evidence="2 3" key="1">
    <citation type="submission" date="2016-06" db="EMBL/GenBank/DDBJ databases">
        <authorList>
            <person name="Olsen C.W."/>
            <person name="Carey S."/>
            <person name="Hinshaw L."/>
            <person name="Karasin A.I."/>
        </authorList>
    </citation>
    <scope>NUCLEOTIDE SEQUENCE [LARGE SCALE GENOMIC DNA]</scope>
    <source>
        <strain evidence="2 3">LZ-22</strain>
    </source>
</reference>
<dbReference type="Proteomes" id="UP000199086">
    <property type="component" value="Unassembled WGS sequence"/>
</dbReference>
<feature type="region of interest" description="Disordered" evidence="1">
    <location>
        <begin position="1"/>
        <end position="109"/>
    </location>
</feature>
<protein>
    <submittedName>
        <fullName evidence="2">Uncharacterized protein</fullName>
    </submittedName>
</protein>
<gene>
    <name evidence="2" type="ORF">GA0111570_104358</name>
</gene>
<proteinExistence type="predicted"/>
<name>A0A1G6GS12_9ACTN</name>
<sequence length="300" mass="33795">MGDLHLCSSPGSHQKVDRHGCHPGDRDGHRRCGNRDPHRTSAHLGRPVPTGGPRQSWNPGNRQKVDRHGRPPVGRAGRRRCGAHERRQGCASPDQGRPNAVPGCHHDRATGGLRRWVDLRYYGNYADRQKHGCHGWGHGTRHGHATGALRRCGDRDPPQRVVHRGRVHRNGLPGCRRDRARDGLRRCGDRDPPQRVVHRGRVRPIGLPGCRRGHARDDSLRLADRGLRLRCADPGPGLRVVSCSNGHRPGRLDRRDPRHRGDLRGLLGDPAHLGRDRRDARCCRRPWRVLSIRKNPCKRS</sequence>
<dbReference type="AlphaFoldDB" id="A0A1G6GS12"/>